<organism evidence="2 3">
    <name type="scientific">Fibrobacter succinogenes</name>
    <name type="common">Bacteroides succinogenes</name>
    <dbReference type="NCBI Taxonomy" id="833"/>
    <lineage>
        <taxon>Bacteria</taxon>
        <taxon>Pseudomonadati</taxon>
        <taxon>Fibrobacterota</taxon>
        <taxon>Fibrobacteria</taxon>
        <taxon>Fibrobacterales</taxon>
        <taxon>Fibrobacteraceae</taxon>
        <taxon>Fibrobacter</taxon>
    </lineage>
</organism>
<evidence type="ECO:0000256" key="1">
    <source>
        <dbReference type="SAM" id="Phobius"/>
    </source>
</evidence>
<proteinExistence type="predicted"/>
<protein>
    <submittedName>
        <fullName evidence="2">Uncharacterized protein</fullName>
    </submittedName>
</protein>
<name>A0A380S6L0_FIBSU</name>
<accession>A0A380S6L0</accession>
<dbReference type="RefSeq" id="WP_109573003.1">
    <property type="nucleotide sequence ID" value="NZ_UHJL01000002.1"/>
</dbReference>
<feature type="transmembrane region" description="Helical" evidence="1">
    <location>
        <begin position="65"/>
        <end position="87"/>
    </location>
</feature>
<feature type="transmembrane region" description="Helical" evidence="1">
    <location>
        <begin position="99"/>
        <end position="121"/>
    </location>
</feature>
<gene>
    <name evidence="2" type="ORF">SAMN05661053_1950</name>
</gene>
<feature type="transmembrane region" description="Helical" evidence="1">
    <location>
        <begin position="213"/>
        <end position="239"/>
    </location>
</feature>
<evidence type="ECO:0000313" key="2">
    <source>
        <dbReference type="EMBL" id="SUQ24544.1"/>
    </source>
</evidence>
<feature type="transmembrane region" description="Helical" evidence="1">
    <location>
        <begin position="160"/>
        <end position="181"/>
    </location>
</feature>
<dbReference type="EMBL" id="UHJL01000002">
    <property type="protein sequence ID" value="SUQ24544.1"/>
    <property type="molecule type" value="Genomic_DNA"/>
</dbReference>
<keyword evidence="1" id="KW-0472">Membrane</keyword>
<feature type="transmembrane region" description="Helical" evidence="1">
    <location>
        <begin position="188"/>
        <end position="207"/>
    </location>
</feature>
<dbReference type="AlphaFoldDB" id="A0A380S6L0"/>
<sequence length="262" mass="29376">MNLALLRVCAAVMIMNALYNIASLLFNMSTTDDDSSGFYVSLVFVYAILLIYGIVALVKKNIRILKVYAVWIAICILIGSIMDIMNFNRLPLGVSYSHLFNSLLERIVNPMIVFVVAVFFIEPQKATSFGLFQFCAAFFLVDGANDMIQSIVSLFKGAESFSIVNAVLALLPIALGVFAIVKRSSLILKIYAVIAFVELLWGSLGYMRENMYGGYYVASAFVGLMFNTFLVVCVATFFIEPEKTRDYFQKVKSLFVKWKEMT</sequence>
<feature type="transmembrane region" description="Helical" evidence="1">
    <location>
        <begin position="5"/>
        <end position="26"/>
    </location>
</feature>
<reference evidence="2 3" key="1">
    <citation type="submission" date="2017-08" db="EMBL/GenBank/DDBJ databases">
        <authorList>
            <person name="de Groot N.N."/>
        </authorList>
    </citation>
    <scope>NUCLEOTIDE SEQUENCE [LARGE SCALE GENOMIC DNA]</scope>
    <source>
        <strain evidence="2 3">HM2</strain>
    </source>
</reference>
<feature type="transmembrane region" description="Helical" evidence="1">
    <location>
        <begin position="38"/>
        <end position="58"/>
    </location>
</feature>
<keyword evidence="1" id="KW-1133">Transmembrane helix</keyword>
<keyword evidence="1" id="KW-0812">Transmembrane</keyword>
<feature type="transmembrane region" description="Helical" evidence="1">
    <location>
        <begin position="128"/>
        <end position="148"/>
    </location>
</feature>
<dbReference type="Proteomes" id="UP000255423">
    <property type="component" value="Unassembled WGS sequence"/>
</dbReference>
<evidence type="ECO:0000313" key="3">
    <source>
        <dbReference type="Proteomes" id="UP000255423"/>
    </source>
</evidence>